<accession>A0A060NQS8</accession>
<dbReference type="AlphaFoldDB" id="A0A060NQS8"/>
<dbReference type="EMBL" id="AP014569">
    <property type="protein sequence ID" value="BAO84137.1"/>
    <property type="molecule type" value="Genomic_DNA"/>
</dbReference>
<dbReference type="InterPro" id="IPR001296">
    <property type="entry name" value="Glyco_trans_1"/>
</dbReference>
<sequence length="406" mass="44659">MWRMNAPDPCPLLIEDFPHTPRSLRVALVSETYAPEVNGVALTLERMVHGLRARGHDLQVVRSRQAGTDAPSAQAGLEQVLMRSLPIPNYPQVRFGLPAKSALLRLWSLRRPDLVHIATEGPLGWSALQAARKLKLPVSTDFHTNFHAYSRHYGVGWLQKPIAAYLRKFHNGADCTLVPTASLKAELQALGFERLLVVGRGVDTQRFNPGQRNPALRAAWGAADDDCVALFVSRLAPEKNLNLLLQAFAAMQQVQPRCKLVLVGDGPERARLEAQCPQALVCGMRTGTDLAQHYASADVFLFPSQTETYGNVIPEAMASGLAVLAYDYAAPAELIRHQESGLLAPFGDSARFIEHAQLLAAQPELVQALRRAARARTEALDWGQIVQQTENLWLQMLKESAGTRPA</sequence>
<feature type="domain" description="Glycosyltransferase subfamily 4-like N-terminal" evidence="2">
    <location>
        <begin position="37"/>
        <end position="206"/>
    </location>
</feature>
<reference evidence="3 4" key="1">
    <citation type="journal article" date="2014" name="Nat. Commun.">
        <title>Physiological and genomic features of highly alkaliphilic hydrogen-utilizing Betaproteobacteria from a continental serpentinizing site.</title>
        <authorList>
            <person name="Suzuki S."/>
            <person name="Kuenen J.G."/>
            <person name="Schipper K."/>
            <person name="van der Velde S."/>
            <person name="Ishii S."/>
            <person name="Wu A."/>
            <person name="Sorokin D.Y."/>
            <person name="Tenney A."/>
            <person name="Meng X.Y."/>
            <person name="Morrill P.L."/>
            <person name="Kamagata Y."/>
            <person name="Muyzer G."/>
            <person name="Nealson K.H."/>
        </authorList>
    </citation>
    <scope>NUCLEOTIDE SEQUENCE [LARGE SCALE GENOMIC DNA]</scope>
    <source>
        <strain evidence="3 4">B1</strain>
    </source>
</reference>
<proteinExistence type="predicted"/>
<feature type="domain" description="Glycosyl transferase family 1" evidence="1">
    <location>
        <begin position="216"/>
        <end position="375"/>
    </location>
</feature>
<keyword evidence="4" id="KW-1185">Reference proteome</keyword>
<evidence type="ECO:0000259" key="1">
    <source>
        <dbReference type="Pfam" id="PF00534"/>
    </source>
</evidence>
<dbReference type="CDD" id="cd03814">
    <property type="entry name" value="GT4-like"/>
    <property type="match status" value="1"/>
</dbReference>
<gene>
    <name evidence="3" type="ORF">SMCB_1909</name>
</gene>
<dbReference type="Proteomes" id="UP000066014">
    <property type="component" value="Chromosome"/>
</dbReference>
<dbReference type="SUPFAM" id="SSF53756">
    <property type="entry name" value="UDP-Glycosyltransferase/glycogen phosphorylase"/>
    <property type="match status" value="1"/>
</dbReference>
<evidence type="ECO:0000313" key="3">
    <source>
        <dbReference type="EMBL" id="BAO84137.1"/>
    </source>
</evidence>
<dbReference type="Pfam" id="PF00534">
    <property type="entry name" value="Glycos_transf_1"/>
    <property type="match status" value="1"/>
</dbReference>
<evidence type="ECO:0000259" key="2">
    <source>
        <dbReference type="Pfam" id="PF13439"/>
    </source>
</evidence>
<dbReference type="GO" id="GO:0016757">
    <property type="term" value="F:glycosyltransferase activity"/>
    <property type="evidence" value="ECO:0007669"/>
    <property type="project" value="InterPro"/>
</dbReference>
<name>A0A060NQS8_9BURK</name>
<dbReference type="STRING" id="1458426.SMCB_1909"/>
<dbReference type="PANTHER" id="PTHR45947:SF3">
    <property type="entry name" value="SULFOQUINOVOSYL TRANSFERASE SQD2"/>
    <property type="match status" value="1"/>
</dbReference>
<dbReference type="KEGG" id="cbab:SMCB_1909"/>
<evidence type="ECO:0000313" key="4">
    <source>
        <dbReference type="Proteomes" id="UP000066014"/>
    </source>
</evidence>
<keyword evidence="3" id="KW-0808">Transferase</keyword>
<dbReference type="PANTHER" id="PTHR45947">
    <property type="entry name" value="SULFOQUINOVOSYL TRANSFERASE SQD2"/>
    <property type="match status" value="1"/>
</dbReference>
<dbReference type="InterPro" id="IPR050194">
    <property type="entry name" value="Glycosyltransferase_grp1"/>
</dbReference>
<dbReference type="Gene3D" id="3.40.50.2000">
    <property type="entry name" value="Glycogen Phosphorylase B"/>
    <property type="match status" value="2"/>
</dbReference>
<dbReference type="InterPro" id="IPR028098">
    <property type="entry name" value="Glyco_trans_4-like_N"/>
</dbReference>
<protein>
    <submittedName>
        <fullName evidence="3">Glycosyltransferase</fullName>
    </submittedName>
</protein>
<dbReference type="HOGENOM" id="CLU_009583_2_0_4"/>
<dbReference type="Pfam" id="PF13439">
    <property type="entry name" value="Glyco_transf_4"/>
    <property type="match status" value="1"/>
</dbReference>
<organism evidence="3 4">
    <name type="scientific">Serpentinimonas maccroryi</name>
    <dbReference type="NCBI Taxonomy" id="1458426"/>
    <lineage>
        <taxon>Bacteria</taxon>
        <taxon>Pseudomonadati</taxon>
        <taxon>Pseudomonadota</taxon>
        <taxon>Betaproteobacteria</taxon>
        <taxon>Burkholderiales</taxon>
        <taxon>Comamonadaceae</taxon>
        <taxon>Serpentinimonas</taxon>
    </lineage>
</organism>